<organism evidence="1 2">
    <name type="scientific">Trichonephila clavipes</name>
    <name type="common">Golden silk orbweaver</name>
    <name type="synonym">Nephila clavipes</name>
    <dbReference type="NCBI Taxonomy" id="2585209"/>
    <lineage>
        <taxon>Eukaryota</taxon>
        <taxon>Metazoa</taxon>
        <taxon>Ecdysozoa</taxon>
        <taxon>Arthropoda</taxon>
        <taxon>Chelicerata</taxon>
        <taxon>Arachnida</taxon>
        <taxon>Araneae</taxon>
        <taxon>Araneomorphae</taxon>
        <taxon>Entelegynae</taxon>
        <taxon>Araneoidea</taxon>
        <taxon>Nephilidae</taxon>
        <taxon>Trichonephila</taxon>
    </lineage>
</organism>
<proteinExistence type="predicted"/>
<comment type="caution">
    <text evidence="1">The sequence shown here is derived from an EMBL/GenBank/DDBJ whole genome shotgun (WGS) entry which is preliminary data.</text>
</comment>
<keyword evidence="2" id="KW-1185">Reference proteome</keyword>
<name>A0A8X6WEK0_TRICX</name>
<reference evidence="1" key="1">
    <citation type="submission" date="2020-08" db="EMBL/GenBank/DDBJ databases">
        <title>Multicomponent nature underlies the extraordinary mechanical properties of spider dragline silk.</title>
        <authorList>
            <person name="Kono N."/>
            <person name="Nakamura H."/>
            <person name="Mori M."/>
            <person name="Yoshida Y."/>
            <person name="Ohtoshi R."/>
            <person name="Malay A.D."/>
            <person name="Moran D.A.P."/>
            <person name="Tomita M."/>
            <person name="Numata K."/>
            <person name="Arakawa K."/>
        </authorList>
    </citation>
    <scope>NUCLEOTIDE SEQUENCE</scope>
</reference>
<sequence>MTVHQLKDGDLEARKSSAFQFLVRVIVDVTWSWNILWSDEAHFYLHRQANTLNCRIWVEENLHAIQKKPCILKKRQYDVVARLPL</sequence>
<accession>A0A8X6WEK0</accession>
<evidence type="ECO:0000313" key="2">
    <source>
        <dbReference type="Proteomes" id="UP000887159"/>
    </source>
</evidence>
<dbReference type="EMBL" id="BMAU01021411">
    <property type="protein sequence ID" value="GFY33478.1"/>
    <property type="molecule type" value="Genomic_DNA"/>
</dbReference>
<dbReference type="AlphaFoldDB" id="A0A8X6WEK0"/>
<protein>
    <recommendedName>
        <fullName evidence="3">Transposase</fullName>
    </recommendedName>
</protein>
<evidence type="ECO:0000313" key="1">
    <source>
        <dbReference type="EMBL" id="GFY33478.1"/>
    </source>
</evidence>
<evidence type="ECO:0008006" key="3">
    <source>
        <dbReference type="Google" id="ProtNLM"/>
    </source>
</evidence>
<gene>
    <name evidence="1" type="primary">AVEN_64338_1</name>
    <name evidence="1" type="ORF">TNCV_2227471</name>
</gene>
<dbReference type="Proteomes" id="UP000887159">
    <property type="component" value="Unassembled WGS sequence"/>
</dbReference>